<evidence type="ECO:0000313" key="2">
    <source>
        <dbReference type="EMBL" id="KAB5591661.1"/>
    </source>
</evidence>
<dbReference type="Proteomes" id="UP000383932">
    <property type="component" value="Unassembled WGS sequence"/>
</dbReference>
<dbReference type="InterPro" id="IPR000210">
    <property type="entry name" value="BTB/POZ_dom"/>
</dbReference>
<feature type="domain" description="BTB" evidence="1">
    <location>
        <begin position="35"/>
        <end position="109"/>
    </location>
</feature>
<protein>
    <submittedName>
        <fullName evidence="2">Plexin-A2</fullName>
    </submittedName>
</protein>
<sequence>METWSTSISSTAHPTSDSAPIVKHPKFFFDNTLIVIQVQIENVLFNVHKYQLLKSETFADMFAIAEKSRSDTEPSEGSTIDSPIELNGVSASDFESLLTVLYASDCIMFTSHLSSCQPEPEASLIIPAFRLTNMWNFSNLRAYLMPLAEKVLDDVDKIVFAQEFHIDSWVVPAYTRICQRSEPLNSKEAAKIGLEGVLLVSRIREEGHIYGASSQRNCIQGGCPMPLQPRFYCTQCGRYHGLNEIKLSDEAIAEKIRVWVQNGYNFAE</sequence>
<dbReference type="OrthoDB" id="2593747at2759"/>
<dbReference type="AlphaFoldDB" id="A0A5N5QJL9"/>
<evidence type="ECO:0000259" key="1">
    <source>
        <dbReference type="Pfam" id="PF00651"/>
    </source>
</evidence>
<name>A0A5N5QJL9_9AGAM</name>
<keyword evidence="3" id="KW-1185">Reference proteome</keyword>
<accession>A0A5N5QJL9</accession>
<comment type="caution">
    <text evidence="2">The sequence shown here is derived from an EMBL/GenBank/DDBJ whole genome shotgun (WGS) entry which is preliminary data.</text>
</comment>
<dbReference type="Gene3D" id="3.30.710.10">
    <property type="entry name" value="Potassium Channel Kv1.1, Chain A"/>
    <property type="match status" value="1"/>
</dbReference>
<organism evidence="2 3">
    <name type="scientific">Ceratobasidium theobromae</name>
    <dbReference type="NCBI Taxonomy" id="1582974"/>
    <lineage>
        <taxon>Eukaryota</taxon>
        <taxon>Fungi</taxon>
        <taxon>Dikarya</taxon>
        <taxon>Basidiomycota</taxon>
        <taxon>Agaricomycotina</taxon>
        <taxon>Agaricomycetes</taxon>
        <taxon>Cantharellales</taxon>
        <taxon>Ceratobasidiaceae</taxon>
        <taxon>Ceratobasidium</taxon>
    </lineage>
</organism>
<dbReference type="SUPFAM" id="SSF54695">
    <property type="entry name" value="POZ domain"/>
    <property type="match status" value="1"/>
</dbReference>
<gene>
    <name evidence="2" type="ORF">CTheo_4913</name>
</gene>
<dbReference type="Pfam" id="PF00651">
    <property type="entry name" value="BTB"/>
    <property type="match status" value="1"/>
</dbReference>
<proteinExistence type="predicted"/>
<reference evidence="2 3" key="1">
    <citation type="journal article" date="2019" name="Fungal Biol. Biotechnol.">
        <title>Draft genome sequence of fastidious pathogen Ceratobasidium theobromae, which causes vascular-streak dieback in Theobroma cacao.</title>
        <authorList>
            <person name="Ali S.S."/>
            <person name="Asman A."/>
            <person name="Shao J."/>
            <person name="Firmansyah A.P."/>
            <person name="Susilo A.W."/>
            <person name="Rosmana A."/>
            <person name="McMahon P."/>
            <person name="Junaid M."/>
            <person name="Guest D."/>
            <person name="Kheng T.Y."/>
            <person name="Meinhardt L.W."/>
            <person name="Bailey B.A."/>
        </authorList>
    </citation>
    <scope>NUCLEOTIDE SEQUENCE [LARGE SCALE GENOMIC DNA]</scope>
    <source>
        <strain evidence="2 3">CT2</strain>
    </source>
</reference>
<evidence type="ECO:0000313" key="3">
    <source>
        <dbReference type="Proteomes" id="UP000383932"/>
    </source>
</evidence>
<dbReference type="InterPro" id="IPR011333">
    <property type="entry name" value="SKP1/BTB/POZ_sf"/>
</dbReference>
<dbReference type="EMBL" id="SSOP01000095">
    <property type="protein sequence ID" value="KAB5591661.1"/>
    <property type="molecule type" value="Genomic_DNA"/>
</dbReference>